<comment type="caution">
    <text evidence="1">The sequence shown here is derived from an EMBL/GenBank/DDBJ whole genome shotgun (WGS) entry which is preliminary data.</text>
</comment>
<gene>
    <name evidence="1" type="ORF">AAFF_G00065820</name>
</gene>
<dbReference type="EMBL" id="JAINUG010000014">
    <property type="protein sequence ID" value="KAJ8413984.1"/>
    <property type="molecule type" value="Genomic_DNA"/>
</dbReference>
<name>A0AAD7WZL7_9TELE</name>
<keyword evidence="2" id="KW-1185">Reference proteome</keyword>
<dbReference type="AlphaFoldDB" id="A0AAD7WZL7"/>
<proteinExistence type="predicted"/>
<evidence type="ECO:0000313" key="2">
    <source>
        <dbReference type="Proteomes" id="UP001221898"/>
    </source>
</evidence>
<sequence length="81" mass="8658">MLARSVDERYYRSVDTWAAAGWGLKEAFNELVNNNTSGEGGSLCSVSPGICTAVLIHTGHTLLQQAVPCDGKALFDLFGLI</sequence>
<reference evidence="1" key="1">
    <citation type="journal article" date="2023" name="Science">
        <title>Genome structures resolve the early diversification of teleost fishes.</title>
        <authorList>
            <person name="Parey E."/>
            <person name="Louis A."/>
            <person name="Montfort J."/>
            <person name="Bouchez O."/>
            <person name="Roques C."/>
            <person name="Iampietro C."/>
            <person name="Lluch J."/>
            <person name="Castinel A."/>
            <person name="Donnadieu C."/>
            <person name="Desvignes T."/>
            <person name="Floi Bucao C."/>
            <person name="Jouanno E."/>
            <person name="Wen M."/>
            <person name="Mejri S."/>
            <person name="Dirks R."/>
            <person name="Jansen H."/>
            <person name="Henkel C."/>
            <person name="Chen W.J."/>
            <person name="Zahm M."/>
            <person name="Cabau C."/>
            <person name="Klopp C."/>
            <person name="Thompson A.W."/>
            <person name="Robinson-Rechavi M."/>
            <person name="Braasch I."/>
            <person name="Lecointre G."/>
            <person name="Bobe J."/>
            <person name="Postlethwait J.H."/>
            <person name="Berthelot C."/>
            <person name="Roest Crollius H."/>
            <person name="Guiguen Y."/>
        </authorList>
    </citation>
    <scope>NUCLEOTIDE SEQUENCE</scope>
    <source>
        <strain evidence="1">NC1722</strain>
    </source>
</reference>
<accession>A0AAD7WZL7</accession>
<organism evidence="1 2">
    <name type="scientific">Aldrovandia affinis</name>
    <dbReference type="NCBI Taxonomy" id="143900"/>
    <lineage>
        <taxon>Eukaryota</taxon>
        <taxon>Metazoa</taxon>
        <taxon>Chordata</taxon>
        <taxon>Craniata</taxon>
        <taxon>Vertebrata</taxon>
        <taxon>Euteleostomi</taxon>
        <taxon>Actinopterygii</taxon>
        <taxon>Neopterygii</taxon>
        <taxon>Teleostei</taxon>
        <taxon>Notacanthiformes</taxon>
        <taxon>Halosauridae</taxon>
        <taxon>Aldrovandia</taxon>
    </lineage>
</organism>
<dbReference type="Proteomes" id="UP001221898">
    <property type="component" value="Unassembled WGS sequence"/>
</dbReference>
<evidence type="ECO:0000313" key="1">
    <source>
        <dbReference type="EMBL" id="KAJ8413984.1"/>
    </source>
</evidence>
<protein>
    <submittedName>
        <fullName evidence="1">Uncharacterized protein</fullName>
    </submittedName>
</protein>